<evidence type="ECO:0000313" key="3">
    <source>
        <dbReference type="Proteomes" id="UP000315003"/>
    </source>
</evidence>
<feature type="compositionally biased region" description="Polar residues" evidence="1">
    <location>
        <begin position="1"/>
        <end position="10"/>
    </location>
</feature>
<gene>
    <name evidence="2" type="ORF">SV7mr_43300</name>
</gene>
<accession>A0A517T069</accession>
<protein>
    <submittedName>
        <fullName evidence="2">Uncharacterized protein</fullName>
    </submittedName>
</protein>
<feature type="region of interest" description="Disordered" evidence="1">
    <location>
        <begin position="1"/>
        <end position="26"/>
    </location>
</feature>
<name>A0A517T069_9BACT</name>
<proteinExistence type="predicted"/>
<dbReference type="Proteomes" id="UP000315003">
    <property type="component" value="Chromosome"/>
</dbReference>
<dbReference type="AlphaFoldDB" id="A0A517T069"/>
<evidence type="ECO:0000256" key="1">
    <source>
        <dbReference type="SAM" id="MobiDB-lite"/>
    </source>
</evidence>
<evidence type="ECO:0000313" key="2">
    <source>
        <dbReference type="EMBL" id="QDT61790.1"/>
    </source>
</evidence>
<organism evidence="2 3">
    <name type="scientific">Stieleria bergensis</name>
    <dbReference type="NCBI Taxonomy" id="2528025"/>
    <lineage>
        <taxon>Bacteria</taxon>
        <taxon>Pseudomonadati</taxon>
        <taxon>Planctomycetota</taxon>
        <taxon>Planctomycetia</taxon>
        <taxon>Pirellulales</taxon>
        <taxon>Pirellulaceae</taxon>
        <taxon>Stieleria</taxon>
    </lineage>
</organism>
<dbReference type="EMBL" id="CP036272">
    <property type="protein sequence ID" value="QDT61790.1"/>
    <property type="molecule type" value="Genomic_DNA"/>
</dbReference>
<keyword evidence="3" id="KW-1185">Reference proteome</keyword>
<reference evidence="2 3" key="1">
    <citation type="submission" date="2019-02" db="EMBL/GenBank/DDBJ databases">
        <title>Deep-cultivation of Planctomycetes and their phenomic and genomic characterization uncovers novel biology.</title>
        <authorList>
            <person name="Wiegand S."/>
            <person name="Jogler M."/>
            <person name="Boedeker C."/>
            <person name="Pinto D."/>
            <person name="Vollmers J."/>
            <person name="Rivas-Marin E."/>
            <person name="Kohn T."/>
            <person name="Peeters S.H."/>
            <person name="Heuer A."/>
            <person name="Rast P."/>
            <person name="Oberbeckmann S."/>
            <person name="Bunk B."/>
            <person name="Jeske O."/>
            <person name="Meyerdierks A."/>
            <person name="Storesund J.E."/>
            <person name="Kallscheuer N."/>
            <person name="Luecker S."/>
            <person name="Lage O.M."/>
            <person name="Pohl T."/>
            <person name="Merkel B.J."/>
            <person name="Hornburger P."/>
            <person name="Mueller R.-W."/>
            <person name="Bruemmer F."/>
            <person name="Labrenz M."/>
            <person name="Spormann A.M."/>
            <person name="Op den Camp H."/>
            <person name="Overmann J."/>
            <person name="Amann R."/>
            <person name="Jetten M.S.M."/>
            <person name="Mascher T."/>
            <person name="Medema M.H."/>
            <person name="Devos D.P."/>
            <person name="Kaster A.-K."/>
            <person name="Ovreas L."/>
            <person name="Rohde M."/>
            <person name="Galperin M.Y."/>
            <person name="Jogler C."/>
        </authorList>
    </citation>
    <scope>NUCLEOTIDE SEQUENCE [LARGE SCALE GENOMIC DNA]</scope>
    <source>
        <strain evidence="2 3">SV_7m_r</strain>
    </source>
</reference>
<sequence>MSQSPRQNRGNANRRPLQRNPPRPAIETTDVAALQLCKFISAPPPQTGLPAGGSVMLKGFVADALWIRRWGGMQDDGFVCRDHFAAIHGGR</sequence>